<feature type="region of interest" description="Disordered" evidence="1">
    <location>
        <begin position="1"/>
        <end position="24"/>
    </location>
</feature>
<proteinExistence type="predicted"/>
<evidence type="ECO:0000313" key="2">
    <source>
        <dbReference type="EMBL" id="VTR93858.1"/>
    </source>
</evidence>
<sequence length="83" mass="9258">MGNPATVKRKATEKRRKKYEQRLGPGVYLPKDERLKVNAEMEKFAAAEKERQAKAKVEREAKKKAKKSAPKAAPAAPAEQPKA</sequence>
<keyword evidence="3" id="KW-1185">Reference proteome</keyword>
<dbReference type="EMBL" id="LR593886">
    <property type="protein sequence ID" value="VTR93858.1"/>
    <property type="molecule type" value="Genomic_DNA"/>
</dbReference>
<dbReference type="KEGG" id="gms:SOIL9_38560"/>
<dbReference type="AlphaFoldDB" id="A0A6P2CXK1"/>
<organism evidence="2 3">
    <name type="scientific">Gemmata massiliana</name>
    <dbReference type="NCBI Taxonomy" id="1210884"/>
    <lineage>
        <taxon>Bacteria</taxon>
        <taxon>Pseudomonadati</taxon>
        <taxon>Planctomycetota</taxon>
        <taxon>Planctomycetia</taxon>
        <taxon>Gemmatales</taxon>
        <taxon>Gemmataceae</taxon>
        <taxon>Gemmata</taxon>
    </lineage>
</organism>
<name>A0A6P2CXK1_9BACT</name>
<protein>
    <submittedName>
        <fullName evidence="2">Uncharacterized protein</fullName>
    </submittedName>
</protein>
<accession>A0A6P2CXK1</accession>
<feature type="compositionally biased region" description="Basic and acidic residues" evidence="1">
    <location>
        <begin position="50"/>
        <end position="61"/>
    </location>
</feature>
<reference evidence="2 3" key="1">
    <citation type="submission" date="2019-05" db="EMBL/GenBank/DDBJ databases">
        <authorList>
            <consortium name="Science for Life Laboratories"/>
        </authorList>
    </citation>
    <scope>NUCLEOTIDE SEQUENCE [LARGE SCALE GENOMIC DNA]</scope>
    <source>
        <strain evidence="2">Soil9</strain>
    </source>
</reference>
<dbReference type="RefSeq" id="WP_162668516.1">
    <property type="nucleotide sequence ID" value="NZ_LR593886.1"/>
</dbReference>
<evidence type="ECO:0000313" key="3">
    <source>
        <dbReference type="Proteomes" id="UP000464178"/>
    </source>
</evidence>
<evidence type="ECO:0000256" key="1">
    <source>
        <dbReference type="SAM" id="MobiDB-lite"/>
    </source>
</evidence>
<feature type="compositionally biased region" description="Low complexity" evidence="1">
    <location>
        <begin position="70"/>
        <end position="83"/>
    </location>
</feature>
<dbReference type="Proteomes" id="UP000464178">
    <property type="component" value="Chromosome"/>
</dbReference>
<gene>
    <name evidence="2" type="ORF">SOIL9_38560</name>
</gene>
<feature type="region of interest" description="Disordered" evidence="1">
    <location>
        <begin position="50"/>
        <end position="83"/>
    </location>
</feature>
<feature type="compositionally biased region" description="Basic residues" evidence="1">
    <location>
        <begin position="7"/>
        <end position="19"/>
    </location>
</feature>